<feature type="compositionally biased region" description="Basic and acidic residues" evidence="1">
    <location>
        <begin position="1"/>
        <end position="10"/>
    </location>
</feature>
<name>A0AAV1TXC9_9STRA</name>
<dbReference type="EMBL" id="CAKLBY020000097">
    <property type="protein sequence ID" value="CAK7926127.1"/>
    <property type="molecule type" value="Genomic_DNA"/>
</dbReference>
<organism evidence="2 3">
    <name type="scientific">Peronospora matthiolae</name>
    <dbReference type="NCBI Taxonomy" id="2874970"/>
    <lineage>
        <taxon>Eukaryota</taxon>
        <taxon>Sar</taxon>
        <taxon>Stramenopiles</taxon>
        <taxon>Oomycota</taxon>
        <taxon>Peronosporomycetes</taxon>
        <taxon>Peronosporales</taxon>
        <taxon>Peronosporaceae</taxon>
        <taxon>Peronospora</taxon>
    </lineage>
</organism>
<evidence type="ECO:0008006" key="4">
    <source>
        <dbReference type="Google" id="ProtNLM"/>
    </source>
</evidence>
<comment type="caution">
    <text evidence="2">The sequence shown here is derived from an EMBL/GenBank/DDBJ whole genome shotgun (WGS) entry which is preliminary data.</text>
</comment>
<reference evidence="2" key="1">
    <citation type="submission" date="2024-01" db="EMBL/GenBank/DDBJ databases">
        <authorList>
            <person name="Webb A."/>
        </authorList>
    </citation>
    <scope>NUCLEOTIDE SEQUENCE</scope>
    <source>
        <strain evidence="2">Pm1</strain>
    </source>
</reference>
<evidence type="ECO:0000313" key="2">
    <source>
        <dbReference type="EMBL" id="CAK7926127.1"/>
    </source>
</evidence>
<protein>
    <recommendedName>
        <fullName evidence="4">Heat shock factor binding protein 1</fullName>
    </recommendedName>
</protein>
<sequence length="39" mass="4086">MGSRVDELEKSIGGLMEQASADGNDKNQQEPTAPAPKEG</sequence>
<dbReference type="Proteomes" id="UP001162060">
    <property type="component" value="Unassembled WGS sequence"/>
</dbReference>
<dbReference type="AlphaFoldDB" id="A0AAV1TXC9"/>
<evidence type="ECO:0000313" key="3">
    <source>
        <dbReference type="Proteomes" id="UP001162060"/>
    </source>
</evidence>
<gene>
    <name evidence="2" type="ORF">PM001_LOCUS11277</name>
</gene>
<accession>A0AAV1TXC9</accession>
<feature type="region of interest" description="Disordered" evidence="1">
    <location>
        <begin position="1"/>
        <end position="39"/>
    </location>
</feature>
<evidence type="ECO:0000256" key="1">
    <source>
        <dbReference type="SAM" id="MobiDB-lite"/>
    </source>
</evidence>
<proteinExistence type="predicted"/>